<gene>
    <name evidence="5" type="ORF">GR167_13455</name>
</gene>
<dbReference type="Gene3D" id="1.10.10.10">
    <property type="entry name" value="Winged helix-like DNA-binding domain superfamily/Winged helix DNA-binding domain"/>
    <property type="match status" value="1"/>
</dbReference>
<dbReference type="InterPro" id="IPR016032">
    <property type="entry name" value="Sig_transdc_resp-reg_C-effctor"/>
</dbReference>
<keyword evidence="2" id="KW-0238">DNA-binding</keyword>
<evidence type="ECO:0000256" key="2">
    <source>
        <dbReference type="ARBA" id="ARBA00023125"/>
    </source>
</evidence>
<dbReference type="InterPro" id="IPR000792">
    <property type="entry name" value="Tscrpt_reg_LuxR_C"/>
</dbReference>
<dbReference type="PANTHER" id="PTHR44688:SF16">
    <property type="entry name" value="DNA-BINDING TRANSCRIPTIONAL ACTIVATOR DEVR_DOSR"/>
    <property type="match status" value="1"/>
</dbReference>
<dbReference type="GO" id="GO:0003677">
    <property type="term" value="F:DNA binding"/>
    <property type="evidence" value="ECO:0007669"/>
    <property type="project" value="UniProtKB-KW"/>
</dbReference>
<reference evidence="5 6" key="1">
    <citation type="submission" date="2020-01" db="EMBL/GenBank/DDBJ databases">
        <authorList>
            <person name="Chen S."/>
        </authorList>
    </citation>
    <scope>NUCLEOTIDE SEQUENCE [LARGE SCALE GENOMIC DNA]</scope>
    <source>
        <strain evidence="5 6">GS-10</strain>
    </source>
</reference>
<feature type="domain" description="HTH luxR-type" evidence="4">
    <location>
        <begin position="188"/>
        <end position="255"/>
    </location>
</feature>
<dbReference type="PROSITE" id="PS00622">
    <property type="entry name" value="HTH_LUXR_1"/>
    <property type="match status" value="1"/>
</dbReference>
<dbReference type="InterPro" id="IPR036388">
    <property type="entry name" value="WH-like_DNA-bd_sf"/>
</dbReference>
<dbReference type="PROSITE" id="PS50043">
    <property type="entry name" value="HTH_LUXR_2"/>
    <property type="match status" value="1"/>
</dbReference>
<evidence type="ECO:0000256" key="3">
    <source>
        <dbReference type="ARBA" id="ARBA00023163"/>
    </source>
</evidence>
<accession>A0A6L8LT17</accession>
<dbReference type="SUPFAM" id="SSF46894">
    <property type="entry name" value="C-terminal effector domain of the bipartite response regulators"/>
    <property type="match status" value="1"/>
</dbReference>
<dbReference type="Proteomes" id="UP000479043">
    <property type="component" value="Unassembled WGS sequence"/>
</dbReference>
<evidence type="ECO:0000313" key="6">
    <source>
        <dbReference type="Proteomes" id="UP000479043"/>
    </source>
</evidence>
<keyword evidence="3" id="KW-0804">Transcription</keyword>
<comment type="caution">
    <text evidence="5">The sequence shown here is derived from an EMBL/GenBank/DDBJ whole genome shotgun (WGS) entry which is preliminary data.</text>
</comment>
<dbReference type="PANTHER" id="PTHR44688">
    <property type="entry name" value="DNA-BINDING TRANSCRIPTIONAL ACTIVATOR DEVR_DOSR"/>
    <property type="match status" value="1"/>
</dbReference>
<dbReference type="GO" id="GO:0006355">
    <property type="term" value="P:regulation of DNA-templated transcription"/>
    <property type="evidence" value="ECO:0007669"/>
    <property type="project" value="InterPro"/>
</dbReference>
<organism evidence="5 6">
    <name type="scientific">Thalassovita mangrovi</name>
    <dbReference type="NCBI Taxonomy" id="2692236"/>
    <lineage>
        <taxon>Bacteria</taxon>
        <taxon>Pseudomonadati</taxon>
        <taxon>Pseudomonadota</taxon>
        <taxon>Alphaproteobacteria</taxon>
        <taxon>Rhodobacterales</taxon>
        <taxon>Roseobacteraceae</taxon>
        <taxon>Thalassovita</taxon>
    </lineage>
</organism>
<sequence>MEQNTAPTGVLAKVIRSIGTPDFIPDLLDYMRSIAPFYGAFVTRLSLSGPPQHIYDNVRAERRSVVVDRWLDRAWLLDPFVVSFISERHKPVMVLGDVAPDRFASTDYFDIYYKSIRLKDELAVFVKLWDGMLFFSLAPQNGAKRFSKRDVRQLTEKHPIIAALCEQHFYRSPRTRQDQAAGHVSLEAMIETVCTGLTGREIEVVQNLLRGHSTQSIAMMLGVSPATVKVHRKNIYRKLGVSSQSGLFSIFLKSVG</sequence>
<dbReference type="AlphaFoldDB" id="A0A6L8LT17"/>
<protein>
    <recommendedName>
        <fullName evidence="4">HTH luxR-type domain-containing protein</fullName>
    </recommendedName>
</protein>
<dbReference type="Pfam" id="PF00196">
    <property type="entry name" value="GerE"/>
    <property type="match status" value="1"/>
</dbReference>
<proteinExistence type="predicted"/>
<dbReference type="RefSeq" id="WP_160974217.1">
    <property type="nucleotide sequence ID" value="NZ_WWEN01000005.1"/>
</dbReference>
<dbReference type="EMBL" id="WWEN01000005">
    <property type="protein sequence ID" value="MYM56319.1"/>
    <property type="molecule type" value="Genomic_DNA"/>
</dbReference>
<dbReference type="PRINTS" id="PR00038">
    <property type="entry name" value="HTHLUXR"/>
</dbReference>
<evidence type="ECO:0000259" key="4">
    <source>
        <dbReference type="PROSITE" id="PS50043"/>
    </source>
</evidence>
<evidence type="ECO:0000313" key="5">
    <source>
        <dbReference type="EMBL" id="MYM56319.1"/>
    </source>
</evidence>
<dbReference type="CDD" id="cd06170">
    <property type="entry name" value="LuxR_C_like"/>
    <property type="match status" value="1"/>
</dbReference>
<dbReference type="SMART" id="SM00421">
    <property type="entry name" value="HTH_LUXR"/>
    <property type="match status" value="1"/>
</dbReference>
<evidence type="ECO:0000256" key="1">
    <source>
        <dbReference type="ARBA" id="ARBA00023015"/>
    </source>
</evidence>
<keyword evidence="1" id="KW-0805">Transcription regulation</keyword>
<name>A0A6L8LT17_9RHOB</name>
<keyword evidence="6" id="KW-1185">Reference proteome</keyword>